<comment type="caution">
    <text evidence="10">The sequence shown here is derived from an EMBL/GenBank/DDBJ whole genome shotgun (WGS) entry which is preliminary data.</text>
</comment>
<sequence>MLLTKVAGLNTPHSRYSSIRPVDLISVLTSQSEASGRSNSLFNSREHQDAQELFQLLSECIKSEISAIDRESARDRGLGGLSQATEVKELGKSVFDGLTANRRSCVVCGYTEAVMHFPLDNWQLAVPQMTSACLLEDCFSDYTRLEVLRDCICRKCSMLATHRRLLGDIETLSKVENPSTSKRKRLREIKRTEAKVKAAIEEGRIEDEIPEVRMEKVFSAMSTKQAMIARPPPVLALHINRSMHFTHYAAKNNVRVLFPEVLDLTPFTTSGNLSIIPTSSMSTPTPVPQRSSFSPSASVSTSKSRSETPIPETQKDALSRTIYRLSAVVCHYGAHSYGHYVCYRRKPRNSAGGERWRPPKLVMETAPSVKQEPTDPDLDADNSVAEENPEGFEDYVWDDFDPSTAPGTGKGWLRVSDDSVSECGIETVLQEGSGAFMLYYEHAIISPYPLDEVTAPTNGSAQYDSPYPVRNGVNGGYQGVGIGVGTPLDSEETLKPETTTTLSSISINPDASVSSLPGSVGSVKEKMLSSHMNGSWGSSSVSGSPPVFGPRVIRSVAAGRTKRSSSAGPSLNGSIALSTNLSSAGDSGLLSSSLPSESPPGPSLTTKPIPVPLPNGNSRQHNDLDDFESIDALSVSGSPARASSLPTQLGSSLSTSSLTSTSPLSSNPSHTTATSVSPSPSAKKRKHKSKGHSHTPQHPPQSPIVDLKA</sequence>
<feature type="region of interest" description="Disordered" evidence="8">
    <location>
        <begin position="586"/>
        <end position="709"/>
    </location>
</feature>
<reference evidence="10 11" key="1">
    <citation type="submission" date="2024-05" db="EMBL/GenBank/DDBJ databases">
        <title>A draft genome resource for the thread blight pathogen Marasmius tenuissimus strain MS-2.</title>
        <authorList>
            <person name="Yulfo-Soto G.E."/>
            <person name="Baruah I.K."/>
            <person name="Amoako-Attah I."/>
            <person name="Bukari Y."/>
            <person name="Meinhardt L.W."/>
            <person name="Bailey B.A."/>
            <person name="Cohen S.P."/>
        </authorList>
    </citation>
    <scope>NUCLEOTIDE SEQUENCE [LARGE SCALE GENOMIC DNA]</scope>
    <source>
        <strain evidence="10 11">MS-2</strain>
    </source>
</reference>
<evidence type="ECO:0000256" key="7">
    <source>
        <dbReference type="ARBA" id="ARBA00022807"/>
    </source>
</evidence>
<evidence type="ECO:0000313" key="11">
    <source>
        <dbReference type="Proteomes" id="UP001437256"/>
    </source>
</evidence>
<keyword evidence="5" id="KW-0833">Ubl conjugation pathway</keyword>
<proteinExistence type="inferred from homology"/>
<evidence type="ECO:0000256" key="3">
    <source>
        <dbReference type="ARBA" id="ARBA00012759"/>
    </source>
</evidence>
<evidence type="ECO:0000256" key="5">
    <source>
        <dbReference type="ARBA" id="ARBA00022786"/>
    </source>
</evidence>
<dbReference type="InterPro" id="IPR018200">
    <property type="entry name" value="USP_CS"/>
</dbReference>
<comment type="similarity">
    <text evidence="2">Belongs to the peptidase C19 family.</text>
</comment>
<evidence type="ECO:0000256" key="8">
    <source>
        <dbReference type="SAM" id="MobiDB-lite"/>
    </source>
</evidence>
<evidence type="ECO:0000259" key="9">
    <source>
        <dbReference type="PROSITE" id="PS50235"/>
    </source>
</evidence>
<protein>
    <recommendedName>
        <fullName evidence="3">ubiquitinyl hydrolase 1</fullName>
        <ecNumber evidence="3">3.4.19.12</ecNumber>
    </recommendedName>
</protein>
<name>A0ABR3ACE7_9AGAR</name>
<dbReference type="PANTHER" id="PTHR24006">
    <property type="entry name" value="UBIQUITIN CARBOXYL-TERMINAL HYDROLASE"/>
    <property type="match status" value="1"/>
</dbReference>
<dbReference type="InterPro" id="IPR001394">
    <property type="entry name" value="Peptidase_C19_UCH"/>
</dbReference>
<organism evidence="10 11">
    <name type="scientific">Marasmius tenuissimus</name>
    <dbReference type="NCBI Taxonomy" id="585030"/>
    <lineage>
        <taxon>Eukaryota</taxon>
        <taxon>Fungi</taxon>
        <taxon>Dikarya</taxon>
        <taxon>Basidiomycota</taxon>
        <taxon>Agaricomycotina</taxon>
        <taxon>Agaricomycetes</taxon>
        <taxon>Agaricomycetidae</taxon>
        <taxon>Agaricales</taxon>
        <taxon>Marasmiineae</taxon>
        <taxon>Marasmiaceae</taxon>
        <taxon>Marasmius</taxon>
    </lineage>
</organism>
<dbReference type="PANTHER" id="PTHR24006:SF888">
    <property type="entry name" value="UBIQUITIN CARBOXYL-TERMINAL HYDROLASE 30"/>
    <property type="match status" value="1"/>
</dbReference>
<feature type="compositionally biased region" description="Basic residues" evidence="8">
    <location>
        <begin position="682"/>
        <end position="695"/>
    </location>
</feature>
<evidence type="ECO:0000256" key="4">
    <source>
        <dbReference type="ARBA" id="ARBA00022670"/>
    </source>
</evidence>
<feature type="region of interest" description="Disordered" evidence="8">
    <location>
        <begin position="498"/>
        <end position="519"/>
    </location>
</feature>
<dbReference type="CDD" id="cd02662">
    <property type="entry name" value="Peptidase_C19F"/>
    <property type="match status" value="1"/>
</dbReference>
<dbReference type="EC" id="3.4.19.12" evidence="3"/>
<evidence type="ECO:0000256" key="6">
    <source>
        <dbReference type="ARBA" id="ARBA00022801"/>
    </source>
</evidence>
<feature type="compositionally biased region" description="Low complexity" evidence="8">
    <location>
        <begin position="586"/>
        <end position="596"/>
    </location>
</feature>
<keyword evidence="6 10" id="KW-0378">Hydrolase</keyword>
<evidence type="ECO:0000256" key="1">
    <source>
        <dbReference type="ARBA" id="ARBA00000707"/>
    </source>
</evidence>
<evidence type="ECO:0000256" key="2">
    <source>
        <dbReference type="ARBA" id="ARBA00009085"/>
    </source>
</evidence>
<dbReference type="Gene3D" id="3.90.70.10">
    <property type="entry name" value="Cysteine proteinases"/>
    <property type="match status" value="1"/>
</dbReference>
<comment type="catalytic activity">
    <reaction evidence="1">
        <text>Thiol-dependent hydrolysis of ester, thioester, amide, peptide and isopeptide bonds formed by the C-terminal Gly of ubiquitin (a 76-residue protein attached to proteins as an intracellular targeting signal).</text>
        <dbReference type="EC" id="3.4.19.12"/>
    </reaction>
</comment>
<accession>A0ABR3ACE7</accession>
<dbReference type="InterPro" id="IPR050164">
    <property type="entry name" value="Peptidase_C19"/>
</dbReference>
<feature type="region of interest" description="Disordered" evidence="8">
    <location>
        <begin position="273"/>
        <end position="315"/>
    </location>
</feature>
<dbReference type="GO" id="GO:0006508">
    <property type="term" value="P:proteolysis"/>
    <property type="evidence" value="ECO:0007669"/>
    <property type="project" value="UniProtKB-KW"/>
</dbReference>
<dbReference type="PROSITE" id="PS00973">
    <property type="entry name" value="USP_2"/>
    <property type="match status" value="1"/>
</dbReference>
<dbReference type="SUPFAM" id="SSF54001">
    <property type="entry name" value="Cysteine proteinases"/>
    <property type="match status" value="1"/>
</dbReference>
<dbReference type="InterPro" id="IPR038765">
    <property type="entry name" value="Papain-like_cys_pep_sf"/>
</dbReference>
<dbReference type="PROSITE" id="PS50235">
    <property type="entry name" value="USP_3"/>
    <property type="match status" value="1"/>
</dbReference>
<dbReference type="InterPro" id="IPR028889">
    <property type="entry name" value="USP"/>
</dbReference>
<keyword evidence="11" id="KW-1185">Reference proteome</keyword>
<keyword evidence="7" id="KW-0788">Thiol protease</keyword>
<feature type="domain" description="USP" evidence="9">
    <location>
        <begin position="1"/>
        <end position="443"/>
    </location>
</feature>
<dbReference type="EMBL" id="JBBXMP010000008">
    <property type="protein sequence ID" value="KAL0070242.1"/>
    <property type="molecule type" value="Genomic_DNA"/>
</dbReference>
<feature type="compositionally biased region" description="Low complexity" evidence="8">
    <location>
        <begin position="643"/>
        <end position="681"/>
    </location>
</feature>
<gene>
    <name evidence="10" type="primary">UBP1</name>
    <name evidence="10" type="ORF">AAF712_002734</name>
</gene>
<dbReference type="Proteomes" id="UP001437256">
    <property type="component" value="Unassembled WGS sequence"/>
</dbReference>
<keyword evidence="4 10" id="KW-0645">Protease</keyword>
<dbReference type="Pfam" id="PF00443">
    <property type="entry name" value="UCH"/>
    <property type="match status" value="1"/>
</dbReference>
<dbReference type="GO" id="GO:0004843">
    <property type="term" value="F:cysteine-type deubiquitinase activity"/>
    <property type="evidence" value="ECO:0007669"/>
    <property type="project" value="UniProtKB-EC"/>
</dbReference>
<feature type="compositionally biased region" description="Low complexity" evidence="8">
    <location>
        <begin position="291"/>
        <end position="303"/>
    </location>
</feature>
<evidence type="ECO:0000313" key="10">
    <source>
        <dbReference type="EMBL" id="KAL0070242.1"/>
    </source>
</evidence>